<protein>
    <recommendedName>
        <fullName evidence="4">Transmembrane protein</fullName>
    </recommendedName>
</protein>
<feature type="transmembrane region" description="Helical" evidence="1">
    <location>
        <begin position="9"/>
        <end position="29"/>
    </location>
</feature>
<organism evidence="2 3">
    <name type="scientific">Massilia norwichensis</name>
    <dbReference type="NCBI Taxonomy" id="1442366"/>
    <lineage>
        <taxon>Bacteria</taxon>
        <taxon>Pseudomonadati</taxon>
        <taxon>Pseudomonadota</taxon>
        <taxon>Betaproteobacteria</taxon>
        <taxon>Burkholderiales</taxon>
        <taxon>Oxalobacteraceae</taxon>
        <taxon>Telluria group</taxon>
        <taxon>Massilia</taxon>
    </lineage>
</organism>
<name>A0ABT2A9M3_9BURK</name>
<accession>A0ABT2A9M3</accession>
<keyword evidence="1" id="KW-0812">Transmembrane</keyword>
<evidence type="ECO:0008006" key="4">
    <source>
        <dbReference type="Google" id="ProtNLM"/>
    </source>
</evidence>
<sequence>MARQSPANLAFNALLFCALGWAILAYWIVASHAGAMPHLINTLACAPVMACALRRFHAACPRRLRGGMRPPGTHRAGRLALALLFASGAAFGAALASGSVLIVAVLALACCCMPWTRCRAHRQHLLLSFAALAAGGALALAASARPLTIMVALPAAWCLWTMAALLCIALCGSELRKNRRR</sequence>
<evidence type="ECO:0000313" key="2">
    <source>
        <dbReference type="EMBL" id="MCS0590891.1"/>
    </source>
</evidence>
<dbReference type="EMBL" id="JANUGX010000021">
    <property type="protein sequence ID" value="MCS0590891.1"/>
    <property type="molecule type" value="Genomic_DNA"/>
</dbReference>
<keyword evidence="1" id="KW-0472">Membrane</keyword>
<keyword evidence="1" id="KW-1133">Transmembrane helix</keyword>
<feature type="transmembrane region" description="Helical" evidence="1">
    <location>
        <begin position="125"/>
        <end position="143"/>
    </location>
</feature>
<evidence type="ECO:0000256" key="1">
    <source>
        <dbReference type="SAM" id="Phobius"/>
    </source>
</evidence>
<dbReference type="Proteomes" id="UP001205560">
    <property type="component" value="Unassembled WGS sequence"/>
</dbReference>
<comment type="caution">
    <text evidence="2">The sequence shown here is derived from an EMBL/GenBank/DDBJ whole genome shotgun (WGS) entry which is preliminary data.</text>
</comment>
<proteinExistence type="predicted"/>
<evidence type="ECO:0000313" key="3">
    <source>
        <dbReference type="Proteomes" id="UP001205560"/>
    </source>
</evidence>
<feature type="transmembrane region" description="Helical" evidence="1">
    <location>
        <begin position="100"/>
        <end position="118"/>
    </location>
</feature>
<keyword evidence="3" id="KW-1185">Reference proteome</keyword>
<reference evidence="2 3" key="1">
    <citation type="submission" date="2022-08" db="EMBL/GenBank/DDBJ databases">
        <title>Reclassification of Massilia species as members of the genera Telluria, Duganella, Pseudoduganella, Mokoshia gen. nov. and Zemynaea gen. nov. using orthogonal and non-orthogonal genome-based approaches.</title>
        <authorList>
            <person name="Bowman J.P."/>
        </authorList>
    </citation>
    <scope>NUCLEOTIDE SEQUENCE [LARGE SCALE GENOMIC DNA]</scope>
    <source>
        <strain evidence="2 3">LMG 28164</strain>
    </source>
</reference>
<feature type="transmembrane region" description="Helical" evidence="1">
    <location>
        <begin position="149"/>
        <end position="171"/>
    </location>
</feature>
<dbReference type="RefSeq" id="WP_258846666.1">
    <property type="nucleotide sequence ID" value="NZ_JANUGX010000021.1"/>
</dbReference>
<gene>
    <name evidence="2" type="ORF">NX782_17015</name>
</gene>